<accession>A0ABW6KFK5</accession>
<dbReference type="Proteomes" id="UP001601059">
    <property type="component" value="Unassembled WGS sequence"/>
</dbReference>
<evidence type="ECO:0000313" key="4">
    <source>
        <dbReference type="Proteomes" id="UP001601059"/>
    </source>
</evidence>
<dbReference type="Pfam" id="PF09580">
    <property type="entry name" value="Spore_YhcN_YlaJ"/>
    <property type="match status" value="1"/>
</dbReference>
<proteinExistence type="predicted"/>
<protein>
    <submittedName>
        <fullName evidence="3">YhcN/YlaJ family sporulation lipoprotein</fullName>
    </submittedName>
</protein>
<evidence type="ECO:0000256" key="1">
    <source>
        <dbReference type="SAM" id="MobiDB-lite"/>
    </source>
</evidence>
<feature type="compositionally biased region" description="Basic and acidic residues" evidence="1">
    <location>
        <begin position="237"/>
        <end position="248"/>
    </location>
</feature>
<dbReference type="PROSITE" id="PS51257">
    <property type="entry name" value="PROKAR_LIPOPROTEIN"/>
    <property type="match status" value="1"/>
</dbReference>
<feature type="region of interest" description="Disordered" evidence="1">
    <location>
        <begin position="181"/>
        <end position="248"/>
    </location>
</feature>
<comment type="caution">
    <text evidence="3">The sequence shown here is derived from an EMBL/GenBank/DDBJ whole genome shotgun (WGS) entry which is preliminary data.</text>
</comment>
<evidence type="ECO:0000256" key="2">
    <source>
        <dbReference type="SAM" id="SignalP"/>
    </source>
</evidence>
<dbReference type="EMBL" id="JBIACK010000009">
    <property type="protein sequence ID" value="MFE8702337.1"/>
    <property type="molecule type" value="Genomic_DNA"/>
</dbReference>
<gene>
    <name evidence="3" type="ORF">ACFYKX_17205</name>
</gene>
<organism evidence="3 4">
    <name type="scientific">Cytobacillus spartinae</name>
    <dbReference type="NCBI Taxonomy" id="3299023"/>
    <lineage>
        <taxon>Bacteria</taxon>
        <taxon>Bacillati</taxon>
        <taxon>Bacillota</taxon>
        <taxon>Bacilli</taxon>
        <taxon>Bacillales</taxon>
        <taxon>Bacillaceae</taxon>
        <taxon>Cytobacillus</taxon>
    </lineage>
</organism>
<feature type="compositionally biased region" description="Low complexity" evidence="1">
    <location>
        <begin position="223"/>
        <end position="236"/>
    </location>
</feature>
<feature type="signal peptide" evidence="2">
    <location>
        <begin position="1"/>
        <end position="23"/>
    </location>
</feature>
<keyword evidence="2" id="KW-0732">Signal</keyword>
<keyword evidence="4" id="KW-1185">Reference proteome</keyword>
<evidence type="ECO:0000313" key="3">
    <source>
        <dbReference type="EMBL" id="MFE8702337.1"/>
    </source>
</evidence>
<keyword evidence="3" id="KW-0449">Lipoprotein</keyword>
<reference evidence="3 4" key="1">
    <citation type="submission" date="2024-08" db="EMBL/GenBank/DDBJ databases">
        <title>Two novel Cytobacillus novel species.</title>
        <authorList>
            <person name="Liu G."/>
        </authorList>
    </citation>
    <scope>NUCLEOTIDE SEQUENCE [LARGE SCALE GENOMIC DNA]</scope>
    <source>
        <strain evidence="3 4">FJAT-54145</strain>
    </source>
</reference>
<feature type="compositionally biased region" description="Basic and acidic residues" evidence="1">
    <location>
        <begin position="205"/>
        <end position="216"/>
    </location>
</feature>
<feature type="chain" id="PRO_5046291313" evidence="2">
    <location>
        <begin position="24"/>
        <end position="248"/>
    </location>
</feature>
<sequence>MKKAMMILGICGLSALTACQNQAGQDDFLNETGNTINVNDQRAEIYNQEHDNVSEDFGYVRHQKSPIPGNNASANHYAAIDREQIADIIGKYCTEVPNVDDISTLVTDEEVLIVYETNSQDRNATADQVKRMAMSVVPRWYHVYVSDDTSLRKNVESWATLDSDSRNVEYGIDSLIQEMLDSPQGRKMNNGENANGEEQGELNDNSDRDDISERKKNNGSQMNNTKRTTNINNNRPNADEKINEYGGY</sequence>
<dbReference type="RefSeq" id="WP_389362305.1">
    <property type="nucleotide sequence ID" value="NZ_JBIACK010000009.1"/>
</dbReference>
<dbReference type="InterPro" id="IPR019076">
    <property type="entry name" value="Spore_lipoprot_YhcN/YlaJ-like"/>
</dbReference>
<name>A0ABW6KFK5_9BACI</name>